<evidence type="ECO:0000313" key="3">
    <source>
        <dbReference type="Proteomes" id="UP000294535"/>
    </source>
</evidence>
<dbReference type="EMBL" id="SNYF01000011">
    <property type="protein sequence ID" value="TDQ13537.1"/>
    <property type="molecule type" value="Genomic_DNA"/>
</dbReference>
<organism evidence="2 3">
    <name type="scientific">Algoriphagus boseongensis</name>
    <dbReference type="NCBI Taxonomy" id="1442587"/>
    <lineage>
        <taxon>Bacteria</taxon>
        <taxon>Pseudomonadati</taxon>
        <taxon>Bacteroidota</taxon>
        <taxon>Cytophagia</taxon>
        <taxon>Cytophagales</taxon>
        <taxon>Cyclobacteriaceae</taxon>
        <taxon>Algoriphagus</taxon>
    </lineage>
</organism>
<gene>
    <name evidence="2" type="ORF">DFQ04_3571</name>
</gene>
<reference evidence="2 3" key="1">
    <citation type="submission" date="2019-03" db="EMBL/GenBank/DDBJ databases">
        <title>Genomic Encyclopedia of Type Strains, Phase III (KMG-III): the genomes of soil and plant-associated and newly described type strains.</title>
        <authorList>
            <person name="Whitman W."/>
        </authorList>
    </citation>
    <scope>NUCLEOTIDE SEQUENCE [LARGE SCALE GENOMIC DNA]</scope>
    <source>
        <strain evidence="2 3">CECT 8446</strain>
    </source>
</reference>
<feature type="transmembrane region" description="Helical" evidence="1">
    <location>
        <begin position="175"/>
        <end position="194"/>
    </location>
</feature>
<feature type="transmembrane region" description="Helical" evidence="1">
    <location>
        <begin position="337"/>
        <end position="369"/>
    </location>
</feature>
<feature type="transmembrane region" description="Helical" evidence="1">
    <location>
        <begin position="27"/>
        <end position="48"/>
    </location>
</feature>
<protein>
    <submittedName>
        <fullName evidence="2">Putative D-glycerate permease</fullName>
    </submittedName>
</protein>
<evidence type="ECO:0000313" key="2">
    <source>
        <dbReference type="EMBL" id="TDQ13537.1"/>
    </source>
</evidence>
<feature type="transmembrane region" description="Helical" evidence="1">
    <location>
        <begin position="96"/>
        <end position="114"/>
    </location>
</feature>
<sequence>MLTFLIILIALAIILVAIIKFDIHPFLALFVGAILYGLMMRMPADLIVKSISEGFGGVMGSVGLLILLGIILGTFLEKTGGAMVIAEKVLKWVGEKSVNLSLMVSSWVLSIPVFGDSTIIMMNPIAKSLSAKSKISYAATIIAVSLGAMASHSLVPPTPGPIAAAGILGADLGRVIFYGGLVSLITLIPLIFFVNRWVSKIPLTPQLITEEKTLSPKERPSFFSSLLPVLVPLFLIILASIANYPSKPMGEGSVVKAIQFIGTPVIALLIGAILSFTLPKKFDRKLLSSSGWIGESILLAAPVILITGAGAVFGKMLQNSGVGDLVTSTMSDANWGIFLPFLIAFALKTAQGSTTVAMITTASIIAPIMGPLGLDSETMKVFTTVAIGAGALAISHANDSGFWVVTQLSGMTTKQGNLSHSLGTIIAGVTSIVLIYILSLIVA</sequence>
<dbReference type="Proteomes" id="UP000294535">
    <property type="component" value="Unassembled WGS sequence"/>
</dbReference>
<feature type="transmembrane region" description="Helical" evidence="1">
    <location>
        <begin position="222"/>
        <end position="245"/>
    </location>
</feature>
<dbReference type="OrthoDB" id="9787129at2"/>
<dbReference type="InterPro" id="IPR003474">
    <property type="entry name" value="Glcn_transporter"/>
</dbReference>
<dbReference type="PANTHER" id="PTHR30354">
    <property type="entry name" value="GNT FAMILY GLUCONATE TRANSPORTER"/>
    <property type="match status" value="1"/>
</dbReference>
<proteinExistence type="predicted"/>
<keyword evidence="3" id="KW-1185">Reference proteome</keyword>
<name>A0A4R6T068_9BACT</name>
<dbReference type="Pfam" id="PF02447">
    <property type="entry name" value="GntP_permease"/>
    <property type="match status" value="1"/>
</dbReference>
<dbReference type="PANTHER" id="PTHR30354:SF11">
    <property type="entry name" value="PERMEASE"/>
    <property type="match status" value="1"/>
</dbReference>
<keyword evidence="1" id="KW-1133">Transmembrane helix</keyword>
<feature type="transmembrane region" description="Helical" evidence="1">
    <location>
        <begin position="257"/>
        <end position="276"/>
    </location>
</feature>
<feature type="transmembrane region" description="Helical" evidence="1">
    <location>
        <begin position="55"/>
        <end position="76"/>
    </location>
</feature>
<keyword evidence="1" id="KW-0472">Membrane</keyword>
<evidence type="ECO:0000256" key="1">
    <source>
        <dbReference type="SAM" id="Phobius"/>
    </source>
</evidence>
<dbReference type="GO" id="GO:0005886">
    <property type="term" value="C:plasma membrane"/>
    <property type="evidence" value="ECO:0007669"/>
    <property type="project" value="TreeGrafter"/>
</dbReference>
<comment type="caution">
    <text evidence="2">The sequence shown here is derived from an EMBL/GenBank/DDBJ whole genome shotgun (WGS) entry which is preliminary data.</text>
</comment>
<dbReference type="AlphaFoldDB" id="A0A4R6T068"/>
<feature type="transmembrane region" description="Helical" evidence="1">
    <location>
        <begin position="297"/>
        <end position="317"/>
    </location>
</feature>
<feature type="transmembrane region" description="Helical" evidence="1">
    <location>
        <begin position="135"/>
        <end position="155"/>
    </location>
</feature>
<feature type="transmembrane region" description="Helical" evidence="1">
    <location>
        <begin position="418"/>
        <end position="442"/>
    </location>
</feature>
<keyword evidence="1" id="KW-0812">Transmembrane</keyword>
<dbReference type="RefSeq" id="WP_133558321.1">
    <property type="nucleotide sequence ID" value="NZ_SNYF01000011.1"/>
</dbReference>
<accession>A0A4R6T068</accession>
<dbReference type="GO" id="GO:0015128">
    <property type="term" value="F:gluconate transmembrane transporter activity"/>
    <property type="evidence" value="ECO:0007669"/>
    <property type="project" value="InterPro"/>
</dbReference>